<organism evidence="2 3">
    <name type="scientific">Mycolicibacterium wolinskyi</name>
    <dbReference type="NCBI Taxonomy" id="59750"/>
    <lineage>
        <taxon>Bacteria</taxon>
        <taxon>Bacillati</taxon>
        <taxon>Actinomycetota</taxon>
        <taxon>Actinomycetes</taxon>
        <taxon>Mycobacteriales</taxon>
        <taxon>Mycobacteriaceae</taxon>
        <taxon>Mycolicibacterium</taxon>
    </lineage>
</organism>
<comment type="caution">
    <text evidence="2">The sequence shown here is derived from an EMBL/GenBank/DDBJ whole genome shotgun (WGS) entry which is preliminary data.</text>
</comment>
<sequence length="176" mass="19329">MNTGALHRFGERLLDGTRAWGSVEIRPGRFGIVQYRLVVYPPGLSRSERRWLRLARGWPVWGFLLWLLCQIVLTGTTTSWAVFGASTAAAIGAGVVAFAMAGDARTRVRSMLVTTMLGYPDATAEANRDRLAELAAVLLEADERLAHGDIGVVEHELIWWQVYDRLADSVAAGPHA</sequence>
<dbReference type="RefSeq" id="WP_085144125.1">
    <property type="nucleotide sequence ID" value="NZ_JACKUA010000014.1"/>
</dbReference>
<feature type="transmembrane region" description="Helical" evidence="1">
    <location>
        <begin position="79"/>
        <end position="101"/>
    </location>
</feature>
<protein>
    <submittedName>
        <fullName evidence="2">Uncharacterized protein</fullName>
    </submittedName>
</protein>
<keyword evidence="1" id="KW-0472">Membrane</keyword>
<evidence type="ECO:0000313" key="2">
    <source>
        <dbReference type="EMBL" id="ORX16525.1"/>
    </source>
</evidence>
<keyword evidence="1" id="KW-1133">Transmembrane helix</keyword>
<accession>A0A1X2FDK7</accession>
<dbReference type="Pfam" id="PF20315">
    <property type="entry name" value="DUF6611"/>
    <property type="match status" value="1"/>
</dbReference>
<evidence type="ECO:0000256" key="1">
    <source>
        <dbReference type="SAM" id="Phobius"/>
    </source>
</evidence>
<reference evidence="2 3" key="1">
    <citation type="submission" date="2016-01" db="EMBL/GenBank/DDBJ databases">
        <title>The new phylogeny of the genus Mycobacterium.</title>
        <authorList>
            <person name="Tarcisio F."/>
            <person name="Conor M."/>
            <person name="Antonella G."/>
            <person name="Elisabetta G."/>
            <person name="Giulia F.S."/>
            <person name="Sara T."/>
            <person name="Anna F."/>
            <person name="Clotilde B."/>
            <person name="Roberto B."/>
            <person name="Veronica D.S."/>
            <person name="Fabio R."/>
            <person name="Monica P."/>
            <person name="Olivier J."/>
            <person name="Enrico T."/>
            <person name="Nicola S."/>
        </authorList>
    </citation>
    <scope>NUCLEOTIDE SEQUENCE [LARGE SCALE GENOMIC DNA]</scope>
    <source>
        <strain evidence="2 3">ATCC 700010</strain>
    </source>
</reference>
<gene>
    <name evidence="2" type="ORF">AWC31_21045</name>
</gene>
<dbReference type="Proteomes" id="UP000193964">
    <property type="component" value="Unassembled WGS sequence"/>
</dbReference>
<dbReference type="OrthoDB" id="5118875at2"/>
<keyword evidence="1" id="KW-0812">Transmembrane</keyword>
<dbReference type="EMBL" id="LQQA01000010">
    <property type="protein sequence ID" value="ORX16525.1"/>
    <property type="molecule type" value="Genomic_DNA"/>
</dbReference>
<feature type="transmembrane region" description="Helical" evidence="1">
    <location>
        <begin position="54"/>
        <end position="73"/>
    </location>
</feature>
<evidence type="ECO:0000313" key="3">
    <source>
        <dbReference type="Proteomes" id="UP000193964"/>
    </source>
</evidence>
<proteinExistence type="predicted"/>
<dbReference type="AlphaFoldDB" id="A0A1X2FDK7"/>
<dbReference type="InterPro" id="IPR046719">
    <property type="entry name" value="DUF6611"/>
</dbReference>
<name>A0A1X2FDK7_9MYCO</name>